<feature type="domain" description="ABC transmembrane type-1" evidence="10">
    <location>
        <begin position="23"/>
        <end position="300"/>
    </location>
</feature>
<dbReference type="InterPro" id="IPR036640">
    <property type="entry name" value="ABC1_TM_sf"/>
</dbReference>
<keyword evidence="11" id="KW-0645">Protease</keyword>
<keyword evidence="11" id="KW-0378">Hydrolase</keyword>
<dbReference type="GO" id="GO:0005524">
    <property type="term" value="F:ATP binding"/>
    <property type="evidence" value="ECO:0007669"/>
    <property type="project" value="UniProtKB-KW"/>
</dbReference>
<evidence type="ECO:0000256" key="1">
    <source>
        <dbReference type="ARBA" id="ARBA00004651"/>
    </source>
</evidence>
<dbReference type="InterPro" id="IPR011527">
    <property type="entry name" value="ABC1_TM_dom"/>
</dbReference>
<dbReference type="GO" id="GO:0006508">
    <property type="term" value="P:proteolysis"/>
    <property type="evidence" value="ECO:0007669"/>
    <property type="project" value="UniProtKB-KW"/>
</dbReference>
<evidence type="ECO:0000313" key="11">
    <source>
        <dbReference type="EMBL" id="RPE73126.1"/>
    </source>
</evidence>
<keyword evidence="12" id="KW-1185">Reference proteome</keyword>
<evidence type="ECO:0000313" key="12">
    <source>
        <dbReference type="Proteomes" id="UP000272193"/>
    </source>
</evidence>
<evidence type="ECO:0000256" key="8">
    <source>
        <dbReference type="SAM" id="Phobius"/>
    </source>
</evidence>
<dbReference type="InterPro" id="IPR039421">
    <property type="entry name" value="Type_1_exporter"/>
</dbReference>
<dbReference type="PANTHER" id="PTHR43394">
    <property type="entry name" value="ATP-DEPENDENT PERMEASE MDL1, MITOCHONDRIAL"/>
    <property type="match status" value="1"/>
</dbReference>
<dbReference type="GO" id="GO:0015421">
    <property type="term" value="F:ABC-type oligopeptide transporter activity"/>
    <property type="evidence" value="ECO:0007669"/>
    <property type="project" value="TreeGrafter"/>
</dbReference>
<dbReference type="Pfam" id="PF00664">
    <property type="entry name" value="ABC_membrane"/>
    <property type="match status" value="1"/>
</dbReference>
<evidence type="ECO:0000256" key="7">
    <source>
        <dbReference type="ARBA" id="ARBA00023136"/>
    </source>
</evidence>
<name>A0A3N4UR06_9BURK</name>
<dbReference type="InterPro" id="IPR027417">
    <property type="entry name" value="P-loop_NTPase"/>
</dbReference>
<sequence length="575" mass="62562">MKPEKKMRSELATVLWRFRREFVWVGVLSMLANLLMLTPTIYMLQVYDRVLASHSELTLLFVSLLALAMLAVMSTAEWLRSRLLVRAGMRLDALLSTRVFHASFEAYLNEADQSPRRVFTDLVEIRQFLTGTGILALFDAPWTPIYLAVLFLLHPLLGAAAVLFALVQFALVWFGHRRSVRPNEEAGLALQEASAYMQGKLRNAEVVEALGMLGPLRTQWLRRHEQYVHKHEAAQALTHRISAWSKFIRYSQQSLALGTGALLVIDGQMTPGGMIAGNVLMSRALAPIDMLVGAWRSFSGALAAYRRLEDLLERYPERDPALRRVTPRGELQLRGVVATAQGRAEPILKGIDLDLPAGTVTVLVGPSGSGKSTLARVMLGIWPQVSGEVLLDGLPVSGWDRNELGEHLGYLPQDVELFEGTLAENIARFGEIDSAGVIEAAQRAGLHDLILHFPKGYDTPIGPGGGVLTGGQRQRIGLARALYHDPAVLVLDEPNSNLDEAGEAALLEAVRGCKARGRTVLLISHRPTALAVADRLVVMGDGRIVAAGPRDAVVQALQQAQARAAVSAAAAPAPG</sequence>
<keyword evidence="6 8" id="KW-1133">Transmembrane helix</keyword>
<dbReference type="InterPro" id="IPR003439">
    <property type="entry name" value="ABC_transporter-like_ATP-bd"/>
</dbReference>
<comment type="caution">
    <text evidence="11">The sequence shown here is derived from an EMBL/GenBank/DDBJ whole genome shotgun (WGS) entry which is preliminary data.</text>
</comment>
<evidence type="ECO:0000256" key="2">
    <source>
        <dbReference type="ARBA" id="ARBA00022475"/>
    </source>
</evidence>
<keyword evidence="4" id="KW-0547">Nucleotide-binding</keyword>
<dbReference type="PROSITE" id="PS50893">
    <property type="entry name" value="ABC_TRANSPORTER_2"/>
    <property type="match status" value="1"/>
</dbReference>
<dbReference type="GO" id="GO:0016887">
    <property type="term" value="F:ATP hydrolysis activity"/>
    <property type="evidence" value="ECO:0007669"/>
    <property type="project" value="InterPro"/>
</dbReference>
<reference evidence="11 12" key="1">
    <citation type="submission" date="2018-11" db="EMBL/GenBank/DDBJ databases">
        <title>Genomic Encyclopedia of Type Strains, Phase IV (KMG-IV): sequencing the most valuable type-strain genomes for metagenomic binning, comparative biology and taxonomic classification.</title>
        <authorList>
            <person name="Goeker M."/>
        </authorList>
    </citation>
    <scope>NUCLEOTIDE SEQUENCE [LARGE SCALE GENOMIC DNA]</scope>
    <source>
        <strain evidence="11 12">DSM 101684</strain>
    </source>
</reference>
<dbReference type="OrthoDB" id="8554730at2"/>
<feature type="transmembrane region" description="Helical" evidence="8">
    <location>
        <begin position="21"/>
        <end position="45"/>
    </location>
</feature>
<organism evidence="11 12">
    <name type="scientific">Tibeticola sediminis</name>
    <dbReference type="NCBI Taxonomy" id="1917811"/>
    <lineage>
        <taxon>Bacteria</taxon>
        <taxon>Pseudomonadati</taxon>
        <taxon>Pseudomonadota</taxon>
        <taxon>Betaproteobacteria</taxon>
        <taxon>Burkholderiales</taxon>
        <taxon>Comamonadaceae</taxon>
        <taxon>Tibeticola</taxon>
    </lineage>
</organism>
<dbReference type="GO" id="GO:0030256">
    <property type="term" value="C:type I protein secretion system complex"/>
    <property type="evidence" value="ECO:0007669"/>
    <property type="project" value="InterPro"/>
</dbReference>
<feature type="transmembrane region" description="Helical" evidence="8">
    <location>
        <begin position="145"/>
        <end position="174"/>
    </location>
</feature>
<feature type="domain" description="ABC transporter" evidence="9">
    <location>
        <begin position="331"/>
        <end position="566"/>
    </location>
</feature>
<dbReference type="SMART" id="SM00382">
    <property type="entry name" value="AAA"/>
    <property type="match status" value="1"/>
</dbReference>
<dbReference type="Gene3D" id="3.40.50.300">
    <property type="entry name" value="P-loop containing nucleotide triphosphate hydrolases"/>
    <property type="match status" value="1"/>
</dbReference>
<dbReference type="Pfam" id="PF00005">
    <property type="entry name" value="ABC_tran"/>
    <property type="match status" value="1"/>
</dbReference>
<feature type="transmembrane region" description="Helical" evidence="8">
    <location>
        <begin position="57"/>
        <end position="79"/>
    </location>
</feature>
<dbReference type="SUPFAM" id="SSF52540">
    <property type="entry name" value="P-loop containing nucleoside triphosphate hydrolases"/>
    <property type="match status" value="1"/>
</dbReference>
<evidence type="ECO:0000259" key="10">
    <source>
        <dbReference type="PROSITE" id="PS50929"/>
    </source>
</evidence>
<dbReference type="RefSeq" id="WP_124220716.1">
    <property type="nucleotide sequence ID" value="NZ_RKQL01000001.1"/>
</dbReference>
<dbReference type="EMBL" id="RKQL01000001">
    <property type="protein sequence ID" value="RPE73126.1"/>
    <property type="molecule type" value="Genomic_DNA"/>
</dbReference>
<dbReference type="Proteomes" id="UP000272193">
    <property type="component" value="Unassembled WGS sequence"/>
</dbReference>
<evidence type="ECO:0000256" key="6">
    <source>
        <dbReference type="ARBA" id="ARBA00022989"/>
    </source>
</evidence>
<evidence type="ECO:0000256" key="5">
    <source>
        <dbReference type="ARBA" id="ARBA00022840"/>
    </source>
</evidence>
<keyword evidence="7 8" id="KW-0472">Membrane</keyword>
<keyword evidence="2" id="KW-1003">Cell membrane</keyword>
<dbReference type="InterPro" id="IPR010128">
    <property type="entry name" value="ATPase_T1SS_PrtD-like"/>
</dbReference>
<dbReference type="Gene3D" id="1.20.1560.10">
    <property type="entry name" value="ABC transporter type 1, transmembrane domain"/>
    <property type="match status" value="1"/>
</dbReference>
<dbReference type="InterPro" id="IPR003593">
    <property type="entry name" value="AAA+_ATPase"/>
</dbReference>
<evidence type="ECO:0000256" key="4">
    <source>
        <dbReference type="ARBA" id="ARBA00022741"/>
    </source>
</evidence>
<dbReference type="AlphaFoldDB" id="A0A3N4UR06"/>
<keyword evidence="5 11" id="KW-0067">ATP-binding</keyword>
<dbReference type="SUPFAM" id="SSF90123">
    <property type="entry name" value="ABC transporter transmembrane region"/>
    <property type="match status" value="1"/>
</dbReference>
<dbReference type="NCBIfam" id="TIGR01842">
    <property type="entry name" value="type_I_sec_PrtD"/>
    <property type="match status" value="1"/>
</dbReference>
<keyword evidence="3 8" id="KW-0812">Transmembrane</keyword>
<dbReference type="GO" id="GO:0030253">
    <property type="term" value="P:protein secretion by the type I secretion system"/>
    <property type="evidence" value="ECO:0007669"/>
    <property type="project" value="InterPro"/>
</dbReference>
<comment type="subcellular location">
    <subcellularLocation>
        <location evidence="1">Cell membrane</location>
        <topology evidence="1">Multi-pass membrane protein</topology>
    </subcellularLocation>
</comment>
<dbReference type="GO" id="GO:0005886">
    <property type="term" value="C:plasma membrane"/>
    <property type="evidence" value="ECO:0007669"/>
    <property type="project" value="UniProtKB-SubCell"/>
</dbReference>
<evidence type="ECO:0000259" key="9">
    <source>
        <dbReference type="PROSITE" id="PS50893"/>
    </source>
</evidence>
<evidence type="ECO:0000256" key="3">
    <source>
        <dbReference type="ARBA" id="ARBA00022692"/>
    </source>
</evidence>
<proteinExistence type="predicted"/>
<protein>
    <submittedName>
        <fullName evidence="11">ATP-binding cassette subfamily C exporter for protease/lipase</fullName>
    </submittedName>
</protein>
<accession>A0A3N4UR06</accession>
<dbReference type="PANTHER" id="PTHR43394:SF1">
    <property type="entry name" value="ATP-BINDING CASSETTE SUB-FAMILY B MEMBER 10, MITOCHONDRIAL"/>
    <property type="match status" value="1"/>
</dbReference>
<dbReference type="GO" id="GO:0008233">
    <property type="term" value="F:peptidase activity"/>
    <property type="evidence" value="ECO:0007669"/>
    <property type="project" value="UniProtKB-KW"/>
</dbReference>
<dbReference type="PROSITE" id="PS50929">
    <property type="entry name" value="ABC_TM1F"/>
    <property type="match status" value="1"/>
</dbReference>
<gene>
    <name evidence="11" type="ORF">EDC62_0837</name>
</gene>